<reference evidence="3" key="1">
    <citation type="submission" date="2016-06" db="UniProtKB">
        <authorList>
            <consortium name="WormBaseParasite"/>
        </authorList>
    </citation>
    <scope>IDENTIFICATION</scope>
</reference>
<proteinExistence type="predicted"/>
<dbReference type="AlphaFoldDB" id="A0A183TWD6"/>
<keyword evidence="2" id="KW-1185">Reference proteome</keyword>
<organism evidence="2 3">
    <name type="scientific">Toxocara canis</name>
    <name type="common">Canine roundworm</name>
    <dbReference type="NCBI Taxonomy" id="6265"/>
    <lineage>
        <taxon>Eukaryota</taxon>
        <taxon>Metazoa</taxon>
        <taxon>Ecdysozoa</taxon>
        <taxon>Nematoda</taxon>
        <taxon>Chromadorea</taxon>
        <taxon>Rhabditida</taxon>
        <taxon>Spirurina</taxon>
        <taxon>Ascaridomorpha</taxon>
        <taxon>Ascaridoidea</taxon>
        <taxon>Toxocaridae</taxon>
        <taxon>Toxocara</taxon>
    </lineage>
</organism>
<dbReference type="EMBL" id="UYWY01000271">
    <property type="protein sequence ID" value="VDM24441.1"/>
    <property type="molecule type" value="Genomic_DNA"/>
</dbReference>
<accession>A0A183TWD6</accession>
<evidence type="ECO:0000313" key="2">
    <source>
        <dbReference type="Proteomes" id="UP000050794"/>
    </source>
</evidence>
<gene>
    <name evidence="1" type="ORF">TCNE_LOCUS556</name>
</gene>
<evidence type="ECO:0000313" key="1">
    <source>
        <dbReference type="EMBL" id="VDM24441.1"/>
    </source>
</evidence>
<evidence type="ECO:0000313" key="3">
    <source>
        <dbReference type="WBParaSite" id="TCNE_0000055501-mRNA-1"/>
    </source>
</evidence>
<name>A0A183TWD6_TOXCA</name>
<dbReference type="WBParaSite" id="TCNE_0000055501-mRNA-1">
    <property type="protein sequence ID" value="TCNE_0000055501-mRNA-1"/>
    <property type="gene ID" value="TCNE_0000055501"/>
</dbReference>
<protein>
    <submittedName>
        <fullName evidence="3">Syntaxin-16</fullName>
    </submittedName>
</protein>
<sequence>MQRIFRGAIATKEFDLSILETVLLSGLRVVCVSFKMLFTTYRFAAISFALRDILMVTAEEYCCPTSPTICATKNFKAINEKRFVVVIVTIVNDIEKRREFDELWAHLPRIQPELRKGRFFSTFQRSSNGSSNIGDAASSNEFAWQIEVLVERINTLRESVATLTQLCPPEVYGPTPSSHDLQKAYASLKVRYAEQAFRISGLLSSTTLSSPHKIDEERRLERCSLLRWQIERENKLIARLNLIIAGCVRRQLPIMLT</sequence>
<dbReference type="Proteomes" id="UP000050794">
    <property type="component" value="Unassembled WGS sequence"/>
</dbReference>
<reference evidence="1 2" key="2">
    <citation type="submission" date="2018-11" db="EMBL/GenBank/DDBJ databases">
        <authorList>
            <consortium name="Pathogen Informatics"/>
        </authorList>
    </citation>
    <scope>NUCLEOTIDE SEQUENCE [LARGE SCALE GENOMIC DNA]</scope>
</reference>